<keyword evidence="4" id="KW-0812">Transmembrane</keyword>
<dbReference type="GO" id="GO:0046930">
    <property type="term" value="C:pore complex"/>
    <property type="evidence" value="ECO:0007669"/>
    <property type="project" value="UniProtKB-KW"/>
</dbReference>
<evidence type="ECO:0000256" key="10">
    <source>
        <dbReference type="SAM" id="Coils"/>
    </source>
</evidence>
<comment type="caution">
    <text evidence="13">The sequence shown here is derived from an EMBL/GenBank/DDBJ whole genome shotgun (WGS) entry which is preliminary data.</text>
</comment>
<keyword evidence="11" id="KW-0732">Signal</keyword>
<feature type="coiled-coil region" evidence="10">
    <location>
        <begin position="257"/>
        <end position="291"/>
    </location>
</feature>
<keyword evidence="5" id="KW-0406">Ion transport</keyword>
<dbReference type="Proteomes" id="UP000320042">
    <property type="component" value="Unassembled WGS sequence"/>
</dbReference>
<dbReference type="Gene3D" id="3.30.1330.60">
    <property type="entry name" value="OmpA-like domain"/>
    <property type="match status" value="1"/>
</dbReference>
<organism evidence="13 14">
    <name type="scientific">Mucilaginibacter pallidiroseus</name>
    <dbReference type="NCBI Taxonomy" id="2599295"/>
    <lineage>
        <taxon>Bacteria</taxon>
        <taxon>Pseudomonadati</taxon>
        <taxon>Bacteroidota</taxon>
        <taxon>Sphingobacteriia</taxon>
        <taxon>Sphingobacteriales</taxon>
        <taxon>Sphingobacteriaceae</taxon>
        <taxon>Mucilaginibacter</taxon>
    </lineage>
</organism>
<feature type="domain" description="OmpA-like" evidence="12">
    <location>
        <begin position="331"/>
        <end position="444"/>
    </location>
</feature>
<dbReference type="SUPFAM" id="SSF103088">
    <property type="entry name" value="OmpA-like"/>
    <property type="match status" value="1"/>
</dbReference>
<dbReference type="PANTHER" id="PTHR30329:SF21">
    <property type="entry name" value="LIPOPROTEIN YIAD-RELATED"/>
    <property type="match status" value="1"/>
</dbReference>
<evidence type="ECO:0000256" key="7">
    <source>
        <dbReference type="ARBA" id="ARBA00023136"/>
    </source>
</evidence>
<dbReference type="GO" id="GO:0015288">
    <property type="term" value="F:porin activity"/>
    <property type="evidence" value="ECO:0007669"/>
    <property type="project" value="UniProtKB-KW"/>
</dbReference>
<evidence type="ECO:0000313" key="13">
    <source>
        <dbReference type="EMBL" id="TWR31306.1"/>
    </source>
</evidence>
<feature type="signal peptide" evidence="11">
    <location>
        <begin position="1"/>
        <end position="23"/>
    </location>
</feature>
<evidence type="ECO:0000256" key="3">
    <source>
        <dbReference type="ARBA" id="ARBA00022452"/>
    </source>
</evidence>
<sequence length="444" mass="48469">MKTNLKKASLLLTGLMVGSKLFAQTPDSTMNEDYVKPFSDAGLRTWSIGINGGLLTPFNIFGPNSAQDFTLPGSQIGYGGYIKKQFLPGFAVQLDFLRGKVKGEGGAQTGSVFETNLNYAASISGNFTLANINWRNKKGAIQPYITAGWGLMGYKPTLNGQPVKANDESTKEYFVPVGLGLKFNLSRGVNLDLGYQVNFVGNDNFDGYKYRGNSDKFSYAHIGLEFALGSSKKPQLANYNPVNSMRTEYLMEDAQNKAMLQAQIDAEKAKNDQLRNDLNTTNANLAKFTADSDGDGVPDFFDKCPNTPSGTKVDGSGCPLAKPVIVVTEEDRRVVKDAIKNLEFDLGKATIRPKSYPSLDRVAQLLIDKNFSLKLAGHTDNTGSKELNLRLSKERAEAIRSYLASKGANESRIEATGYGMSQPIATNKTAAGRQANRRVEFTLY</sequence>
<keyword evidence="10" id="KW-0175">Coiled coil</keyword>
<proteinExistence type="predicted"/>
<dbReference type="InterPro" id="IPR006664">
    <property type="entry name" value="OMP_bac"/>
</dbReference>
<evidence type="ECO:0000256" key="8">
    <source>
        <dbReference type="ARBA" id="ARBA00023237"/>
    </source>
</evidence>
<keyword evidence="7 9" id="KW-0472">Membrane</keyword>
<keyword evidence="2" id="KW-0813">Transport</keyword>
<dbReference type="Gene3D" id="2.40.160.20">
    <property type="match status" value="1"/>
</dbReference>
<dbReference type="GO" id="GO:0009279">
    <property type="term" value="C:cell outer membrane"/>
    <property type="evidence" value="ECO:0007669"/>
    <property type="project" value="UniProtKB-SubCell"/>
</dbReference>
<dbReference type="PANTHER" id="PTHR30329">
    <property type="entry name" value="STATOR ELEMENT OF FLAGELLAR MOTOR COMPLEX"/>
    <property type="match status" value="1"/>
</dbReference>
<dbReference type="EMBL" id="VOEJ01000001">
    <property type="protein sequence ID" value="TWR31306.1"/>
    <property type="molecule type" value="Genomic_DNA"/>
</dbReference>
<dbReference type="SUPFAM" id="SSF103647">
    <property type="entry name" value="TSP type-3 repeat"/>
    <property type="match status" value="1"/>
</dbReference>
<evidence type="ECO:0000313" key="14">
    <source>
        <dbReference type="Proteomes" id="UP000320042"/>
    </source>
</evidence>
<dbReference type="Pfam" id="PF00691">
    <property type="entry name" value="OmpA"/>
    <property type="match status" value="1"/>
</dbReference>
<evidence type="ECO:0000256" key="5">
    <source>
        <dbReference type="ARBA" id="ARBA00023065"/>
    </source>
</evidence>
<evidence type="ECO:0000256" key="6">
    <source>
        <dbReference type="ARBA" id="ARBA00023114"/>
    </source>
</evidence>
<comment type="subcellular location">
    <subcellularLocation>
        <location evidence="1">Cell outer membrane</location>
        <topology evidence="1">Multi-pass membrane protein</topology>
    </subcellularLocation>
</comment>
<evidence type="ECO:0000256" key="9">
    <source>
        <dbReference type="PROSITE-ProRule" id="PRU00473"/>
    </source>
</evidence>
<dbReference type="Gene3D" id="4.10.1080.10">
    <property type="entry name" value="TSP type-3 repeat"/>
    <property type="match status" value="1"/>
</dbReference>
<evidence type="ECO:0000256" key="2">
    <source>
        <dbReference type="ARBA" id="ARBA00022448"/>
    </source>
</evidence>
<evidence type="ECO:0000256" key="4">
    <source>
        <dbReference type="ARBA" id="ARBA00022692"/>
    </source>
</evidence>
<feature type="chain" id="PRO_5021772391" evidence="11">
    <location>
        <begin position="24"/>
        <end position="444"/>
    </location>
</feature>
<keyword evidence="6" id="KW-0626">Porin</keyword>
<name>A0A563UJ38_9SPHI</name>
<keyword evidence="3" id="KW-1134">Transmembrane beta strand</keyword>
<dbReference type="InterPro" id="IPR036737">
    <property type="entry name" value="OmpA-like_sf"/>
</dbReference>
<dbReference type="SUPFAM" id="SSF56925">
    <property type="entry name" value="OMPA-like"/>
    <property type="match status" value="1"/>
</dbReference>
<accession>A0A563UJ38</accession>
<dbReference type="InterPro" id="IPR006665">
    <property type="entry name" value="OmpA-like"/>
</dbReference>
<protein>
    <submittedName>
        <fullName evidence="13">OmpA family protein</fullName>
    </submittedName>
</protein>
<dbReference type="InterPro" id="IPR028974">
    <property type="entry name" value="TSP_type-3_rpt"/>
</dbReference>
<dbReference type="CDD" id="cd07185">
    <property type="entry name" value="OmpA_C-like"/>
    <property type="match status" value="1"/>
</dbReference>
<evidence type="ECO:0000256" key="1">
    <source>
        <dbReference type="ARBA" id="ARBA00004571"/>
    </source>
</evidence>
<evidence type="ECO:0000256" key="11">
    <source>
        <dbReference type="SAM" id="SignalP"/>
    </source>
</evidence>
<gene>
    <name evidence="13" type="ORF">FPZ43_02180</name>
</gene>
<evidence type="ECO:0000259" key="12">
    <source>
        <dbReference type="PROSITE" id="PS51123"/>
    </source>
</evidence>
<keyword evidence="8" id="KW-0998">Cell outer membrane</keyword>
<keyword evidence="14" id="KW-1185">Reference proteome</keyword>
<reference evidence="13 14" key="1">
    <citation type="submission" date="2019-07" db="EMBL/GenBank/DDBJ databases">
        <authorList>
            <person name="Kim J."/>
        </authorList>
    </citation>
    <scope>NUCLEOTIDE SEQUENCE [LARGE SCALE GENOMIC DNA]</scope>
    <source>
        <strain evidence="14">dk17</strain>
    </source>
</reference>
<dbReference type="GO" id="GO:0006811">
    <property type="term" value="P:monoatomic ion transport"/>
    <property type="evidence" value="ECO:0007669"/>
    <property type="project" value="UniProtKB-KW"/>
</dbReference>
<dbReference type="AlphaFoldDB" id="A0A563UJ38"/>
<dbReference type="PRINTS" id="PR01021">
    <property type="entry name" value="OMPADOMAIN"/>
</dbReference>
<dbReference type="RefSeq" id="WP_146380204.1">
    <property type="nucleotide sequence ID" value="NZ_VOEJ01000001.1"/>
</dbReference>
<dbReference type="PROSITE" id="PS51123">
    <property type="entry name" value="OMPA_2"/>
    <property type="match status" value="1"/>
</dbReference>
<dbReference type="OrthoDB" id="1522982at2"/>
<dbReference type="InterPro" id="IPR050330">
    <property type="entry name" value="Bact_OuterMem_StrucFunc"/>
</dbReference>
<dbReference type="InterPro" id="IPR011250">
    <property type="entry name" value="OMP/PagP_B-barrel"/>
</dbReference>
<dbReference type="GO" id="GO:0005509">
    <property type="term" value="F:calcium ion binding"/>
    <property type="evidence" value="ECO:0007669"/>
    <property type="project" value="InterPro"/>
</dbReference>